<organism evidence="1 2">
    <name type="scientific">Daphnia magna</name>
    <dbReference type="NCBI Taxonomy" id="35525"/>
    <lineage>
        <taxon>Eukaryota</taxon>
        <taxon>Metazoa</taxon>
        <taxon>Ecdysozoa</taxon>
        <taxon>Arthropoda</taxon>
        <taxon>Crustacea</taxon>
        <taxon>Branchiopoda</taxon>
        <taxon>Diplostraca</taxon>
        <taxon>Cladocera</taxon>
        <taxon>Anomopoda</taxon>
        <taxon>Daphniidae</taxon>
        <taxon>Daphnia</taxon>
    </lineage>
</organism>
<reference evidence="1 2" key="1">
    <citation type="journal article" date="2023" name="Nucleic Acids Res.">
        <title>The hologenome of Daphnia magna reveals possible DNA methylation and microbiome-mediated evolution of the host genome.</title>
        <authorList>
            <person name="Chaturvedi A."/>
            <person name="Li X."/>
            <person name="Dhandapani V."/>
            <person name="Marshall H."/>
            <person name="Kissane S."/>
            <person name="Cuenca-Cambronero M."/>
            <person name="Asole G."/>
            <person name="Calvet F."/>
            <person name="Ruiz-Romero M."/>
            <person name="Marangio P."/>
            <person name="Guigo R."/>
            <person name="Rago D."/>
            <person name="Mirbahai L."/>
            <person name="Eastwood N."/>
            <person name="Colbourne J.K."/>
            <person name="Zhou J."/>
            <person name="Mallon E."/>
            <person name="Orsini L."/>
        </authorList>
    </citation>
    <scope>NUCLEOTIDE SEQUENCE [LARGE SCALE GENOMIC DNA]</scope>
    <source>
        <strain evidence="1">LRV0_1</strain>
    </source>
</reference>
<gene>
    <name evidence="1" type="ORF">OUZ56_032678</name>
</gene>
<proteinExistence type="predicted"/>
<evidence type="ECO:0000313" key="1">
    <source>
        <dbReference type="EMBL" id="KAK4017366.1"/>
    </source>
</evidence>
<evidence type="ECO:0000313" key="2">
    <source>
        <dbReference type="Proteomes" id="UP001234178"/>
    </source>
</evidence>
<protein>
    <submittedName>
        <fullName evidence="1">Uncharacterized protein</fullName>
    </submittedName>
</protein>
<dbReference type="Proteomes" id="UP001234178">
    <property type="component" value="Unassembled WGS sequence"/>
</dbReference>
<keyword evidence="2" id="KW-1185">Reference proteome</keyword>
<sequence>MEETEDVFCARKIFFESSNFVATLVTWQVRRIWAHNLLNIKMTDRMEYCCIQQDSVRTLCKLMRENKQCSAPTRCFIFSSTATMQLLSRSTPLSSYTAEATAKLESTSGWRIANQP</sequence>
<comment type="caution">
    <text evidence="1">The sequence shown here is derived from an EMBL/GenBank/DDBJ whole genome shotgun (WGS) entry which is preliminary data.</text>
</comment>
<accession>A0ABQ9ZX36</accession>
<name>A0ABQ9ZX36_9CRUS</name>
<dbReference type="EMBL" id="JAOYFB010000006">
    <property type="protein sequence ID" value="KAK4017366.1"/>
    <property type="molecule type" value="Genomic_DNA"/>
</dbReference>